<dbReference type="EMBL" id="CALSDN010000006">
    <property type="protein sequence ID" value="CAH6721397.1"/>
    <property type="molecule type" value="Genomic_DNA"/>
</dbReference>
<comment type="caution">
    <text evidence="1">The sequence shown here is derived from an EMBL/GenBank/DDBJ whole genome shotgun (WGS) entry which is preliminary data.</text>
</comment>
<keyword evidence="2" id="KW-1185">Reference proteome</keyword>
<reference evidence="1" key="1">
    <citation type="submission" date="2022-06" db="EMBL/GenBank/DDBJ databases">
        <authorList>
            <person name="Legras J.-L."/>
            <person name="Devillers H."/>
            <person name="Grondin C."/>
        </authorList>
    </citation>
    <scope>NUCLEOTIDE SEQUENCE</scope>
    <source>
        <strain evidence="1">CLIB 1444</strain>
    </source>
</reference>
<dbReference type="Proteomes" id="UP001152531">
    <property type="component" value="Unassembled WGS sequence"/>
</dbReference>
<accession>A0ACA9Y9A2</accession>
<gene>
    <name evidence="1" type="ORF">CLIB1444_06S01200</name>
</gene>
<evidence type="ECO:0000313" key="1">
    <source>
        <dbReference type="EMBL" id="CAH6721397.1"/>
    </source>
</evidence>
<evidence type="ECO:0000313" key="2">
    <source>
        <dbReference type="Proteomes" id="UP001152531"/>
    </source>
</evidence>
<name>A0ACA9Y9A2_9ASCO</name>
<organism evidence="1 2">
    <name type="scientific">[Candida] jaroonii</name>
    <dbReference type="NCBI Taxonomy" id="467808"/>
    <lineage>
        <taxon>Eukaryota</taxon>
        <taxon>Fungi</taxon>
        <taxon>Dikarya</taxon>
        <taxon>Ascomycota</taxon>
        <taxon>Saccharomycotina</taxon>
        <taxon>Pichiomycetes</taxon>
        <taxon>Debaryomycetaceae</taxon>
        <taxon>Yamadazyma</taxon>
    </lineage>
</organism>
<proteinExistence type="predicted"/>
<protein>
    <submittedName>
        <fullName evidence="1">Uncharacterized protein</fullName>
    </submittedName>
</protein>
<sequence>MIAFLYLITFSLALITNLKSTGPSMSPVGKLGGFVSKNPATLKFSGSHVCDKYSTILKYGNNTDFPVIYNMYIVESDGNYTIDVYFKNLKTTNEFSLFNVTDRTELETFNPVLVSTQENGIEVKLNMSKGLLCQFLYKFTVAYQLTSNSTESDKILLAGSCQLNEKFYPEEYNNYISQGFKCMDYNSDFKFSGGIDTCHVQYDGNQCCQTYENDEIVSRQCGSNSESYSVTTPLMQVRQTESP</sequence>